<comment type="caution">
    <text evidence="1">The sequence shown here is derived from an EMBL/GenBank/DDBJ whole genome shotgun (WGS) entry which is preliminary data.</text>
</comment>
<gene>
    <name evidence="1" type="ORF">PR048_009875</name>
</gene>
<protein>
    <submittedName>
        <fullName evidence="1">Uncharacterized protein</fullName>
    </submittedName>
</protein>
<evidence type="ECO:0000313" key="2">
    <source>
        <dbReference type="Proteomes" id="UP001159363"/>
    </source>
</evidence>
<dbReference type="Proteomes" id="UP001159363">
    <property type="component" value="Chromosome 3"/>
</dbReference>
<name>A0ABQ9I170_9NEOP</name>
<evidence type="ECO:0000313" key="1">
    <source>
        <dbReference type="EMBL" id="KAJ8890367.1"/>
    </source>
</evidence>
<keyword evidence="2" id="KW-1185">Reference proteome</keyword>
<organism evidence="1 2">
    <name type="scientific">Dryococelus australis</name>
    <dbReference type="NCBI Taxonomy" id="614101"/>
    <lineage>
        <taxon>Eukaryota</taxon>
        <taxon>Metazoa</taxon>
        <taxon>Ecdysozoa</taxon>
        <taxon>Arthropoda</taxon>
        <taxon>Hexapoda</taxon>
        <taxon>Insecta</taxon>
        <taxon>Pterygota</taxon>
        <taxon>Neoptera</taxon>
        <taxon>Polyneoptera</taxon>
        <taxon>Phasmatodea</taxon>
        <taxon>Verophasmatodea</taxon>
        <taxon>Anareolatae</taxon>
        <taxon>Phasmatidae</taxon>
        <taxon>Eurycanthinae</taxon>
        <taxon>Dryococelus</taxon>
    </lineage>
</organism>
<reference evidence="1 2" key="1">
    <citation type="submission" date="2023-02" db="EMBL/GenBank/DDBJ databases">
        <title>LHISI_Scaffold_Assembly.</title>
        <authorList>
            <person name="Stuart O.P."/>
            <person name="Cleave R."/>
            <person name="Magrath M.J.L."/>
            <person name="Mikheyev A.S."/>
        </authorList>
    </citation>
    <scope>NUCLEOTIDE SEQUENCE [LARGE SCALE GENOMIC DNA]</scope>
    <source>
        <strain evidence="1">Daus_M_001</strain>
        <tissue evidence="1">Leg muscle</tissue>
    </source>
</reference>
<dbReference type="EMBL" id="JARBHB010000003">
    <property type="protein sequence ID" value="KAJ8890367.1"/>
    <property type="molecule type" value="Genomic_DNA"/>
</dbReference>
<accession>A0ABQ9I170</accession>
<sequence length="95" mass="10575">MFCSATFSHGGVKSRCFTSNLKEILDSIHIGQIKAMCLGKDKPPIATLQNNLDDHESNLLIFVTSILIYNQAVKITVRVTFSREINPRPLLESAN</sequence>
<proteinExistence type="predicted"/>